<dbReference type="EMBL" id="BTRK01000004">
    <property type="protein sequence ID" value="GMR47837.1"/>
    <property type="molecule type" value="Genomic_DNA"/>
</dbReference>
<evidence type="ECO:0000313" key="1">
    <source>
        <dbReference type="EMBL" id="GMR47837.1"/>
    </source>
</evidence>
<proteinExistence type="predicted"/>
<reference evidence="2" key="1">
    <citation type="submission" date="2022-10" db="EMBL/GenBank/DDBJ databases">
        <title>Genome assembly of Pristionchus species.</title>
        <authorList>
            <person name="Yoshida K."/>
            <person name="Sommer R.J."/>
        </authorList>
    </citation>
    <scope>NUCLEOTIDE SEQUENCE [LARGE SCALE GENOMIC DNA]</scope>
    <source>
        <strain evidence="2">RS5460</strain>
    </source>
</reference>
<dbReference type="Proteomes" id="UP001328107">
    <property type="component" value="Unassembled WGS sequence"/>
</dbReference>
<evidence type="ECO:0000313" key="2">
    <source>
        <dbReference type="Proteomes" id="UP001328107"/>
    </source>
</evidence>
<organism evidence="1 2">
    <name type="scientific">Pristionchus mayeri</name>
    <dbReference type="NCBI Taxonomy" id="1317129"/>
    <lineage>
        <taxon>Eukaryota</taxon>
        <taxon>Metazoa</taxon>
        <taxon>Ecdysozoa</taxon>
        <taxon>Nematoda</taxon>
        <taxon>Chromadorea</taxon>
        <taxon>Rhabditida</taxon>
        <taxon>Rhabditina</taxon>
        <taxon>Diplogasteromorpha</taxon>
        <taxon>Diplogasteroidea</taxon>
        <taxon>Neodiplogasteridae</taxon>
        <taxon>Pristionchus</taxon>
    </lineage>
</organism>
<dbReference type="AlphaFoldDB" id="A0AAN5CNU1"/>
<keyword evidence="2" id="KW-1185">Reference proteome</keyword>
<protein>
    <submittedName>
        <fullName evidence="1">Uncharacterized protein</fullName>
    </submittedName>
</protein>
<name>A0AAN5CNU1_9BILA</name>
<feature type="non-terminal residue" evidence="1">
    <location>
        <position position="1"/>
    </location>
</feature>
<feature type="non-terminal residue" evidence="1">
    <location>
        <position position="87"/>
    </location>
</feature>
<comment type="caution">
    <text evidence="1">The sequence shown here is derived from an EMBL/GenBank/DDBJ whole genome shotgun (WGS) entry which is preliminary data.</text>
</comment>
<sequence>VTSTRRPLISALNSTIASSLCNSIQLKSLIDANLAVPSSTPQLSIHSSIKAKFRGEWTVLCVDREFSSRLTFISDQTSFCSSSNKET</sequence>
<gene>
    <name evidence="1" type="ORF">PMAYCL1PPCAC_18032</name>
</gene>
<accession>A0AAN5CNU1</accession>